<dbReference type="SMART" id="SM00701">
    <property type="entry name" value="PGRP"/>
    <property type="match status" value="1"/>
</dbReference>
<dbReference type="InterPro" id="IPR006619">
    <property type="entry name" value="PGRP_domain_met/bac"/>
</dbReference>
<dbReference type="Proteomes" id="UP000320876">
    <property type="component" value="Unassembled WGS sequence"/>
</dbReference>
<sequence>MADRPGFDRRSLFKGGLTLTAATALAGLPGHSAAAVRGRYPAPLIYSTDDWEARPPRWPVTVENHRPTYIVVHHTVDPGNTDDFSRERAFWMSRSIQNFHMDTRGWIDSGQQFTNSRGGYITEGRHRSLEILRGGARHVQGANVGGHNSEVIGIENEGLYVDVDVPQALWDSLVELVAYMADQYGVSTANIKGHRDFNSTQCPGDVLYARLPELRGAVADELDVPVLDPPEWPLLKPGDTGRPVLAAQHLLRARGARDVPTDGVFGPATGAAVDRLARSAGVARHTCHAGAHADERGLLGADLWPLLTTTAAPGTGSEAARAAAVLTETAGTRVTTLHPPDWKPLLAN</sequence>
<dbReference type="GO" id="GO:0008745">
    <property type="term" value="F:N-acetylmuramoyl-L-alanine amidase activity"/>
    <property type="evidence" value="ECO:0007669"/>
    <property type="project" value="InterPro"/>
</dbReference>
<dbReference type="Gene3D" id="3.40.80.10">
    <property type="entry name" value="Peptidoglycan recognition protein-like"/>
    <property type="match status" value="1"/>
</dbReference>
<dbReference type="InterPro" id="IPR036505">
    <property type="entry name" value="Amidase/PGRP_sf"/>
</dbReference>
<dbReference type="GO" id="GO:0009253">
    <property type="term" value="P:peptidoglycan catabolic process"/>
    <property type="evidence" value="ECO:0007669"/>
    <property type="project" value="InterPro"/>
</dbReference>
<organism evidence="4 5">
    <name type="scientific">Amycolatopsis cihanbeyliensis</name>
    <dbReference type="NCBI Taxonomy" id="1128664"/>
    <lineage>
        <taxon>Bacteria</taxon>
        <taxon>Bacillati</taxon>
        <taxon>Actinomycetota</taxon>
        <taxon>Actinomycetes</taxon>
        <taxon>Pseudonocardiales</taxon>
        <taxon>Pseudonocardiaceae</taxon>
        <taxon>Amycolatopsis</taxon>
    </lineage>
</organism>
<name>A0A542DN72_AMYCI</name>
<dbReference type="InterPro" id="IPR015510">
    <property type="entry name" value="PGRP"/>
</dbReference>
<comment type="similarity">
    <text evidence="1">Belongs to the N-acetylmuramoyl-L-alanine amidase 2 family.</text>
</comment>
<dbReference type="SUPFAM" id="SSF47090">
    <property type="entry name" value="PGBD-like"/>
    <property type="match status" value="1"/>
</dbReference>
<evidence type="ECO:0000313" key="5">
    <source>
        <dbReference type="Proteomes" id="UP000320876"/>
    </source>
</evidence>
<evidence type="ECO:0000259" key="2">
    <source>
        <dbReference type="SMART" id="SM00644"/>
    </source>
</evidence>
<proteinExistence type="inferred from homology"/>
<protein>
    <submittedName>
        <fullName evidence="4">N-acetylmuramoyl-L-alanine amidase</fullName>
    </submittedName>
</protein>
<evidence type="ECO:0000259" key="3">
    <source>
        <dbReference type="SMART" id="SM00701"/>
    </source>
</evidence>
<dbReference type="CDD" id="cd06583">
    <property type="entry name" value="PGRP"/>
    <property type="match status" value="1"/>
</dbReference>
<dbReference type="EMBL" id="VFML01000001">
    <property type="protein sequence ID" value="TQJ04536.1"/>
    <property type="molecule type" value="Genomic_DNA"/>
</dbReference>
<dbReference type="Pfam" id="PF01510">
    <property type="entry name" value="Amidase_2"/>
    <property type="match status" value="1"/>
</dbReference>
<evidence type="ECO:0000256" key="1">
    <source>
        <dbReference type="ARBA" id="ARBA00007553"/>
    </source>
</evidence>
<dbReference type="InterPro" id="IPR036366">
    <property type="entry name" value="PGBDSf"/>
</dbReference>
<dbReference type="AlphaFoldDB" id="A0A542DN72"/>
<dbReference type="InterPro" id="IPR036365">
    <property type="entry name" value="PGBD-like_sf"/>
</dbReference>
<dbReference type="PANTHER" id="PTHR11022">
    <property type="entry name" value="PEPTIDOGLYCAN RECOGNITION PROTEIN"/>
    <property type="match status" value="1"/>
</dbReference>
<dbReference type="SMART" id="SM00644">
    <property type="entry name" value="Ami_2"/>
    <property type="match status" value="1"/>
</dbReference>
<dbReference type="InterPro" id="IPR002502">
    <property type="entry name" value="Amidase_domain"/>
</dbReference>
<reference evidence="4 5" key="1">
    <citation type="submission" date="2019-06" db="EMBL/GenBank/DDBJ databases">
        <title>Sequencing the genomes of 1000 actinobacteria strains.</title>
        <authorList>
            <person name="Klenk H.-P."/>
        </authorList>
    </citation>
    <scope>NUCLEOTIDE SEQUENCE [LARGE SCALE GENOMIC DNA]</scope>
    <source>
        <strain evidence="4 5">DSM 45679</strain>
    </source>
</reference>
<gene>
    <name evidence="4" type="ORF">FB471_4334</name>
</gene>
<comment type="caution">
    <text evidence="4">The sequence shown here is derived from an EMBL/GenBank/DDBJ whole genome shotgun (WGS) entry which is preliminary data.</text>
</comment>
<dbReference type="OrthoDB" id="514320at2"/>
<dbReference type="GO" id="GO:0008270">
    <property type="term" value="F:zinc ion binding"/>
    <property type="evidence" value="ECO:0007669"/>
    <property type="project" value="InterPro"/>
</dbReference>
<dbReference type="InterPro" id="IPR006311">
    <property type="entry name" value="TAT_signal"/>
</dbReference>
<dbReference type="PANTHER" id="PTHR11022:SF41">
    <property type="entry name" value="PEPTIDOGLYCAN-RECOGNITION PROTEIN LC-RELATED"/>
    <property type="match status" value="1"/>
</dbReference>
<evidence type="ECO:0000313" key="4">
    <source>
        <dbReference type="EMBL" id="TQJ04536.1"/>
    </source>
</evidence>
<dbReference type="Gene3D" id="1.10.101.10">
    <property type="entry name" value="PGBD-like superfamily/PGBD"/>
    <property type="match status" value="1"/>
</dbReference>
<dbReference type="RefSeq" id="WP_142000198.1">
    <property type="nucleotide sequence ID" value="NZ_VFML01000001.1"/>
</dbReference>
<feature type="domain" description="Peptidoglycan recognition protein family" evidence="3">
    <location>
        <begin position="43"/>
        <end position="198"/>
    </location>
</feature>
<feature type="domain" description="N-acetylmuramoyl-L-alanine amidase" evidence="2">
    <location>
        <begin position="55"/>
        <end position="204"/>
    </location>
</feature>
<dbReference type="SUPFAM" id="SSF55846">
    <property type="entry name" value="N-acetylmuramoyl-L-alanine amidase-like"/>
    <property type="match status" value="1"/>
</dbReference>
<keyword evidence="5" id="KW-1185">Reference proteome</keyword>
<accession>A0A542DN72</accession>
<dbReference type="PROSITE" id="PS51318">
    <property type="entry name" value="TAT"/>
    <property type="match status" value="1"/>
</dbReference>